<dbReference type="NCBIfam" id="TIGR00099">
    <property type="entry name" value="Cof-subfamily"/>
    <property type="match status" value="1"/>
</dbReference>
<evidence type="ECO:0000313" key="1">
    <source>
        <dbReference type="EMBL" id="MFD1411294.1"/>
    </source>
</evidence>
<accession>A0ABW4BM28</accession>
<dbReference type="PANTHER" id="PTHR10000:SF25">
    <property type="entry name" value="PHOSPHATASE YKRA-RELATED"/>
    <property type="match status" value="1"/>
</dbReference>
<keyword evidence="1" id="KW-0378">Hydrolase</keyword>
<dbReference type="InterPro" id="IPR006379">
    <property type="entry name" value="HAD-SF_hydro_IIB"/>
</dbReference>
<organism evidence="1 2">
    <name type="scientific">Lapidilactobacillus gannanensis</name>
    <dbReference type="NCBI Taxonomy" id="2486002"/>
    <lineage>
        <taxon>Bacteria</taxon>
        <taxon>Bacillati</taxon>
        <taxon>Bacillota</taxon>
        <taxon>Bacilli</taxon>
        <taxon>Lactobacillales</taxon>
        <taxon>Lactobacillaceae</taxon>
        <taxon>Lapidilactobacillus</taxon>
    </lineage>
</organism>
<dbReference type="EMBL" id="JBHTOH010000038">
    <property type="protein sequence ID" value="MFD1411294.1"/>
    <property type="molecule type" value="Genomic_DNA"/>
</dbReference>
<dbReference type="InterPro" id="IPR023214">
    <property type="entry name" value="HAD_sf"/>
</dbReference>
<keyword evidence="2" id="KW-1185">Reference proteome</keyword>
<dbReference type="Proteomes" id="UP001597191">
    <property type="component" value="Unassembled WGS sequence"/>
</dbReference>
<dbReference type="Gene3D" id="3.30.1240.10">
    <property type="match status" value="1"/>
</dbReference>
<proteinExistence type="predicted"/>
<dbReference type="GO" id="GO:0016787">
    <property type="term" value="F:hydrolase activity"/>
    <property type="evidence" value="ECO:0007669"/>
    <property type="project" value="UniProtKB-KW"/>
</dbReference>
<dbReference type="Gene3D" id="3.40.50.1000">
    <property type="entry name" value="HAD superfamily/HAD-like"/>
    <property type="match status" value="1"/>
</dbReference>
<reference evidence="2" key="1">
    <citation type="journal article" date="2019" name="Int. J. Syst. Evol. Microbiol.">
        <title>The Global Catalogue of Microorganisms (GCM) 10K type strain sequencing project: providing services to taxonomists for standard genome sequencing and annotation.</title>
        <authorList>
            <consortium name="The Broad Institute Genomics Platform"/>
            <consortium name="The Broad Institute Genome Sequencing Center for Infectious Disease"/>
            <person name="Wu L."/>
            <person name="Ma J."/>
        </authorList>
    </citation>
    <scope>NUCLEOTIDE SEQUENCE [LARGE SCALE GENOMIC DNA]</scope>
    <source>
        <strain evidence="2">CCM 8937</strain>
    </source>
</reference>
<dbReference type="InterPro" id="IPR000150">
    <property type="entry name" value="Cof"/>
</dbReference>
<dbReference type="PROSITE" id="PS01228">
    <property type="entry name" value="COF_1"/>
    <property type="match status" value="1"/>
</dbReference>
<dbReference type="SFLD" id="SFLDG01140">
    <property type="entry name" value="C2.B:_Phosphomannomutase_and_P"/>
    <property type="match status" value="1"/>
</dbReference>
<evidence type="ECO:0000313" key="2">
    <source>
        <dbReference type="Proteomes" id="UP001597191"/>
    </source>
</evidence>
<dbReference type="Pfam" id="PF08282">
    <property type="entry name" value="Hydrolase_3"/>
    <property type="match status" value="1"/>
</dbReference>
<dbReference type="NCBIfam" id="TIGR01484">
    <property type="entry name" value="HAD-SF-IIB"/>
    <property type="match status" value="1"/>
</dbReference>
<dbReference type="RefSeq" id="WP_125647398.1">
    <property type="nucleotide sequence ID" value="NZ_JBHTOH010000038.1"/>
</dbReference>
<dbReference type="InterPro" id="IPR036412">
    <property type="entry name" value="HAD-like_sf"/>
</dbReference>
<dbReference type="PANTHER" id="PTHR10000">
    <property type="entry name" value="PHOSPHOSERINE PHOSPHATASE"/>
    <property type="match status" value="1"/>
</dbReference>
<gene>
    <name evidence="1" type="ORF">ACFQ4R_06725</name>
</gene>
<dbReference type="SFLD" id="SFLDS00003">
    <property type="entry name" value="Haloacid_Dehalogenase"/>
    <property type="match status" value="1"/>
</dbReference>
<protein>
    <submittedName>
        <fullName evidence="1">Cof-type HAD-IIB family hydrolase</fullName>
    </submittedName>
</protein>
<sequence>MNNEYRGVVFFDLDGTLLNENSVVSPAVGQAIKALRKNGYLPVINTGRSPLEIVAAREATGIDTFVSLNGCYIEHRLQSVYQGKIETEIIQRVVALATKLGDQVAFYTTDQIKATAHSERLASAYNLIHTPIPAVAPDFYLHHDILMLLLLTADHDQDYHQQLPELTYYRNSPFSIDTVRRGNSKMHGIKTLMNNLNLNGLPTYAFGDGPNDIPMLSYVDHAVVMANGIPEAKAQAEFITQSNREDGIVAGLRHYELI</sequence>
<dbReference type="SUPFAM" id="SSF56784">
    <property type="entry name" value="HAD-like"/>
    <property type="match status" value="1"/>
</dbReference>
<name>A0ABW4BM28_9LACO</name>
<comment type="caution">
    <text evidence="1">The sequence shown here is derived from an EMBL/GenBank/DDBJ whole genome shotgun (WGS) entry which is preliminary data.</text>
</comment>